<comment type="caution">
    <text evidence="2">The sequence shown here is derived from an EMBL/GenBank/DDBJ whole genome shotgun (WGS) entry which is preliminary data.</text>
</comment>
<dbReference type="EMBL" id="JAIBOA010000003">
    <property type="protein sequence ID" value="MBW8481912.1"/>
    <property type="molecule type" value="Genomic_DNA"/>
</dbReference>
<protein>
    <recommendedName>
        <fullName evidence="4">Lipoprotein</fullName>
    </recommendedName>
</protein>
<feature type="chain" id="PRO_5046544789" description="Lipoprotein" evidence="1">
    <location>
        <begin position="23"/>
        <end position="149"/>
    </location>
</feature>
<accession>A0ABS7FNE6</accession>
<reference evidence="2 3" key="1">
    <citation type="submission" date="2021-07" db="EMBL/GenBank/DDBJ databases">
        <title>Actinomadura sp. PM05-2 isolated from lichen.</title>
        <authorList>
            <person name="Somphong A."/>
            <person name="Phongsopitanun W."/>
            <person name="Tanasupawat S."/>
            <person name="Peongsungnone V."/>
        </authorList>
    </citation>
    <scope>NUCLEOTIDE SEQUENCE [LARGE SCALE GENOMIC DNA]</scope>
    <source>
        <strain evidence="2 3">PM05-2</strain>
    </source>
</reference>
<organism evidence="2 3">
    <name type="scientific">Actinomadura parmotrematis</name>
    <dbReference type="NCBI Taxonomy" id="2864039"/>
    <lineage>
        <taxon>Bacteria</taxon>
        <taxon>Bacillati</taxon>
        <taxon>Actinomycetota</taxon>
        <taxon>Actinomycetes</taxon>
        <taxon>Streptosporangiales</taxon>
        <taxon>Thermomonosporaceae</taxon>
        <taxon>Actinomadura</taxon>
    </lineage>
</organism>
<keyword evidence="3" id="KW-1185">Reference proteome</keyword>
<sequence length="149" mass="14558">MSMTTPKLIGIIALGGSLLASAACGPLDSVTGGGKSAACDNIKTELKNLSTNTAPSNAADPTASAAANAAKYSTTASNIRSEGQKAGGDVARAADDFAGDLDNAAAILRNLSNGNTSAASGTGSLTQMSQHGQALGKACGFTSTFRFGG</sequence>
<gene>
    <name evidence="2" type="ORF">K1Y72_06005</name>
</gene>
<dbReference type="PROSITE" id="PS51257">
    <property type="entry name" value="PROKAR_LIPOPROTEIN"/>
    <property type="match status" value="1"/>
</dbReference>
<evidence type="ECO:0000313" key="2">
    <source>
        <dbReference type="EMBL" id="MBW8481912.1"/>
    </source>
</evidence>
<keyword evidence="1" id="KW-0732">Signal</keyword>
<dbReference type="RefSeq" id="WP_220164028.1">
    <property type="nucleotide sequence ID" value="NZ_JAIBOA010000003.1"/>
</dbReference>
<evidence type="ECO:0000256" key="1">
    <source>
        <dbReference type="SAM" id="SignalP"/>
    </source>
</evidence>
<evidence type="ECO:0000313" key="3">
    <source>
        <dbReference type="Proteomes" id="UP000774570"/>
    </source>
</evidence>
<evidence type="ECO:0008006" key="4">
    <source>
        <dbReference type="Google" id="ProtNLM"/>
    </source>
</evidence>
<feature type="signal peptide" evidence="1">
    <location>
        <begin position="1"/>
        <end position="22"/>
    </location>
</feature>
<proteinExistence type="predicted"/>
<dbReference type="Proteomes" id="UP000774570">
    <property type="component" value="Unassembled WGS sequence"/>
</dbReference>
<name>A0ABS7FNE6_9ACTN</name>